<evidence type="ECO:0000256" key="6">
    <source>
        <dbReference type="ARBA" id="ARBA00022505"/>
    </source>
</evidence>
<evidence type="ECO:0000256" key="2">
    <source>
        <dbReference type="ARBA" id="ARBA00004651"/>
    </source>
</evidence>
<keyword evidence="6 11" id="KW-0500">Molybdenum</keyword>
<dbReference type="PANTHER" id="PTHR30183:SF8">
    <property type="entry name" value="MOLYBDENUM TRANSPORT SYSTEM PERMEASE"/>
    <property type="match status" value="1"/>
</dbReference>
<reference evidence="13 14" key="1">
    <citation type="submission" date="2020-12" db="EMBL/GenBank/DDBJ databases">
        <authorList>
            <person name="Awala S.I."/>
            <person name="Gwak J.-H."/>
            <person name="Kim S.-J."/>
            <person name="Rhee S.-K."/>
        </authorList>
    </citation>
    <scope>NUCLEOTIDE SEQUENCE [LARGE SCALE GENOMIC DNA]</scope>
    <source>
        <strain evidence="13 14">IT5</strain>
    </source>
</reference>
<keyword evidence="9 10" id="KW-0472">Membrane</keyword>
<dbReference type="SUPFAM" id="SSF161098">
    <property type="entry name" value="MetI-like"/>
    <property type="match status" value="1"/>
</dbReference>
<dbReference type="EMBL" id="CP065956">
    <property type="protein sequence ID" value="QSR86714.1"/>
    <property type="molecule type" value="Genomic_DNA"/>
</dbReference>
<evidence type="ECO:0000256" key="4">
    <source>
        <dbReference type="ARBA" id="ARBA00022448"/>
    </source>
</evidence>
<evidence type="ECO:0000256" key="10">
    <source>
        <dbReference type="RuleBase" id="RU363032"/>
    </source>
</evidence>
<feature type="transmembrane region" description="Helical" evidence="10">
    <location>
        <begin position="94"/>
        <end position="114"/>
    </location>
</feature>
<evidence type="ECO:0000256" key="3">
    <source>
        <dbReference type="ARBA" id="ARBA00007069"/>
    </source>
</evidence>
<feature type="domain" description="ABC transmembrane type-1" evidence="12">
    <location>
        <begin position="16"/>
        <end position="221"/>
    </location>
</feature>
<dbReference type="Proteomes" id="UP000663088">
    <property type="component" value="Chromosome"/>
</dbReference>
<organism evidence="13 14">
    <name type="scientific">Candidatus Methylacidiphilum infernorum</name>
    <dbReference type="NCBI Taxonomy" id="511746"/>
    <lineage>
        <taxon>Bacteria</taxon>
        <taxon>Pseudomonadati</taxon>
        <taxon>Verrucomicrobiota</taxon>
        <taxon>Methylacidiphilae</taxon>
        <taxon>Methylacidiphilales</taxon>
        <taxon>Methylacidiphilaceae</taxon>
        <taxon>Methylacidiphilum (ex Ratnadevi et al. 2023)</taxon>
    </lineage>
</organism>
<evidence type="ECO:0000256" key="8">
    <source>
        <dbReference type="ARBA" id="ARBA00022989"/>
    </source>
</evidence>
<dbReference type="Pfam" id="PF00528">
    <property type="entry name" value="BPD_transp_1"/>
    <property type="match status" value="1"/>
</dbReference>
<keyword evidence="7 10" id="KW-0812">Transmembrane</keyword>
<dbReference type="PROSITE" id="PS50928">
    <property type="entry name" value="ABC_TM1"/>
    <property type="match status" value="1"/>
</dbReference>
<sequence>MDFIHKRILNLDWTAFFLSFKLSFWTTLFLYFISFPLAYWLSFGKKSRMHVIVDSLVSLPLVLPPTVLGFYLLIILGNSGPLGAIYTKVFGKSLVFSFEGLLIASILYSLPFMVQNMAASFSLVDSKLIEASLCCGENRLTTFFKIIVPLSLQGILRGTVLSFTHTLGEFGIVLMVGGDLPGKTRTLSIALYDQVEGLDYEAANQTALVLLLFSFFVLFVVYSTADSRWTRKGNFISK</sequence>
<evidence type="ECO:0000256" key="7">
    <source>
        <dbReference type="ARBA" id="ARBA00022692"/>
    </source>
</evidence>
<accession>A0ABX7PVD6</accession>
<feature type="transmembrane region" description="Helical" evidence="10">
    <location>
        <begin position="22"/>
        <end position="41"/>
    </location>
</feature>
<comment type="caution">
    <text evidence="11">Lacks conserved residue(s) required for the propagation of feature annotation.</text>
</comment>
<dbReference type="InterPro" id="IPR000515">
    <property type="entry name" value="MetI-like"/>
</dbReference>
<protein>
    <recommendedName>
        <fullName evidence="11">Molybdenum transport system permease</fullName>
    </recommendedName>
</protein>
<dbReference type="RefSeq" id="WP_206846733.1">
    <property type="nucleotide sequence ID" value="NZ_CP065956.1"/>
</dbReference>
<evidence type="ECO:0000313" key="13">
    <source>
        <dbReference type="EMBL" id="QSR86714.1"/>
    </source>
</evidence>
<comment type="similarity">
    <text evidence="3 11">Belongs to the binding-protein-dependent transport system permease family. CysTW subfamily.</text>
</comment>
<gene>
    <name evidence="13" type="primary">modB</name>
    <name evidence="13" type="ORF">EM20IM_09635</name>
</gene>
<dbReference type="PANTHER" id="PTHR30183">
    <property type="entry name" value="MOLYBDENUM TRANSPORT SYSTEM PERMEASE PROTEIN MODB"/>
    <property type="match status" value="1"/>
</dbReference>
<keyword evidence="8 10" id="KW-1133">Transmembrane helix</keyword>
<evidence type="ECO:0000256" key="1">
    <source>
        <dbReference type="ARBA" id="ARBA00002949"/>
    </source>
</evidence>
<evidence type="ECO:0000256" key="9">
    <source>
        <dbReference type="ARBA" id="ARBA00023136"/>
    </source>
</evidence>
<proteinExistence type="inferred from homology"/>
<keyword evidence="5 11" id="KW-1003">Cell membrane</keyword>
<dbReference type="CDD" id="cd06261">
    <property type="entry name" value="TM_PBP2"/>
    <property type="match status" value="1"/>
</dbReference>
<dbReference type="NCBIfam" id="TIGR02141">
    <property type="entry name" value="modB_ABC"/>
    <property type="match status" value="1"/>
</dbReference>
<keyword evidence="14" id="KW-1185">Reference proteome</keyword>
<feature type="transmembrane region" description="Helical" evidence="10">
    <location>
        <begin position="207"/>
        <end position="225"/>
    </location>
</feature>
<comment type="subcellular location">
    <subcellularLocation>
        <location evidence="2 10">Cell membrane</location>
        <topology evidence="2 10">Multi-pass membrane protein</topology>
    </subcellularLocation>
</comment>
<dbReference type="Gene3D" id="1.10.3720.10">
    <property type="entry name" value="MetI-like"/>
    <property type="match status" value="1"/>
</dbReference>
<evidence type="ECO:0000256" key="11">
    <source>
        <dbReference type="RuleBase" id="RU365097"/>
    </source>
</evidence>
<evidence type="ECO:0000313" key="14">
    <source>
        <dbReference type="Proteomes" id="UP000663088"/>
    </source>
</evidence>
<dbReference type="InterPro" id="IPR035906">
    <property type="entry name" value="MetI-like_sf"/>
</dbReference>
<comment type="function">
    <text evidence="1 11">Part of the binding-protein-dependent transport system for molybdenum; probably responsible for the translocation of the substrate across the membrane.</text>
</comment>
<feature type="transmembrane region" description="Helical" evidence="10">
    <location>
        <begin position="53"/>
        <end position="74"/>
    </location>
</feature>
<evidence type="ECO:0000259" key="12">
    <source>
        <dbReference type="PROSITE" id="PS50928"/>
    </source>
</evidence>
<dbReference type="InterPro" id="IPR011867">
    <property type="entry name" value="ModB_ABC"/>
</dbReference>
<name>A0ABX7PVD6_9BACT</name>
<evidence type="ECO:0000256" key="5">
    <source>
        <dbReference type="ARBA" id="ARBA00022475"/>
    </source>
</evidence>
<keyword evidence="4 10" id="KW-0813">Transport</keyword>